<feature type="region of interest" description="Disordered" evidence="5">
    <location>
        <begin position="919"/>
        <end position="956"/>
    </location>
</feature>
<proteinExistence type="inferred from homology"/>
<feature type="domain" description="Lipase" evidence="6">
    <location>
        <begin position="141"/>
        <end position="460"/>
    </location>
</feature>
<dbReference type="InterPro" id="IPR029058">
    <property type="entry name" value="AB_hydrolase_fold"/>
</dbReference>
<dbReference type="GO" id="GO:0005615">
    <property type="term" value="C:extracellular space"/>
    <property type="evidence" value="ECO:0007669"/>
    <property type="project" value="TreeGrafter"/>
</dbReference>
<evidence type="ECO:0000256" key="1">
    <source>
        <dbReference type="ARBA" id="ARBA00004613"/>
    </source>
</evidence>
<gene>
    <name evidence="8" type="primary">LOC108672111</name>
</gene>
<keyword evidence="3" id="KW-0964">Secreted</keyword>
<comment type="subcellular location">
    <subcellularLocation>
        <location evidence="1">Secreted</location>
    </subcellularLocation>
</comment>
<dbReference type="OrthoDB" id="199913at2759"/>
<dbReference type="RefSeq" id="XP_018015225.1">
    <property type="nucleotide sequence ID" value="XM_018159736.2"/>
</dbReference>
<dbReference type="GO" id="GO:0016298">
    <property type="term" value="F:lipase activity"/>
    <property type="evidence" value="ECO:0007669"/>
    <property type="project" value="InterPro"/>
</dbReference>
<feature type="compositionally biased region" description="Polar residues" evidence="5">
    <location>
        <begin position="1515"/>
        <end position="1539"/>
    </location>
</feature>
<dbReference type="PRINTS" id="PR00821">
    <property type="entry name" value="TAGLIPASE"/>
</dbReference>
<dbReference type="Pfam" id="PF00151">
    <property type="entry name" value="Lipase"/>
    <property type="match status" value="1"/>
</dbReference>
<keyword evidence="7" id="KW-1185">Reference proteome</keyword>
<feature type="region of interest" description="Disordered" evidence="5">
    <location>
        <begin position="1049"/>
        <end position="1101"/>
    </location>
</feature>
<feature type="compositionally biased region" description="Basic and acidic residues" evidence="5">
    <location>
        <begin position="1069"/>
        <end position="1079"/>
    </location>
</feature>
<dbReference type="Gene3D" id="3.40.50.1820">
    <property type="entry name" value="alpha/beta hydrolase"/>
    <property type="match status" value="1"/>
</dbReference>
<dbReference type="InterPro" id="IPR000734">
    <property type="entry name" value="TAG_lipase"/>
</dbReference>
<evidence type="ECO:0000259" key="6">
    <source>
        <dbReference type="Pfam" id="PF00151"/>
    </source>
</evidence>
<name>A0A8B7NNG9_HYAAZ</name>
<feature type="region of interest" description="Disordered" evidence="5">
    <location>
        <begin position="1357"/>
        <end position="1403"/>
    </location>
</feature>
<protein>
    <submittedName>
        <fullName evidence="8">Uncharacterized protein LOC108672111</fullName>
    </submittedName>
</protein>
<organism evidence="7 8">
    <name type="scientific">Hyalella azteca</name>
    <name type="common">Amphipod</name>
    <dbReference type="NCBI Taxonomy" id="294128"/>
    <lineage>
        <taxon>Eukaryota</taxon>
        <taxon>Metazoa</taxon>
        <taxon>Ecdysozoa</taxon>
        <taxon>Arthropoda</taxon>
        <taxon>Crustacea</taxon>
        <taxon>Multicrustacea</taxon>
        <taxon>Malacostraca</taxon>
        <taxon>Eumalacostraca</taxon>
        <taxon>Peracarida</taxon>
        <taxon>Amphipoda</taxon>
        <taxon>Senticaudata</taxon>
        <taxon>Talitrida</taxon>
        <taxon>Talitroidea</taxon>
        <taxon>Hyalellidae</taxon>
        <taxon>Hyalella</taxon>
    </lineage>
</organism>
<reference evidence="8" key="1">
    <citation type="submission" date="2025-08" db="UniProtKB">
        <authorList>
            <consortium name="RefSeq"/>
        </authorList>
    </citation>
    <scope>IDENTIFICATION</scope>
    <source>
        <tissue evidence="8">Whole organism</tissue>
    </source>
</reference>
<evidence type="ECO:0000313" key="8">
    <source>
        <dbReference type="RefSeq" id="XP_018015225.1"/>
    </source>
</evidence>
<evidence type="ECO:0000313" key="7">
    <source>
        <dbReference type="Proteomes" id="UP000694843"/>
    </source>
</evidence>
<feature type="compositionally biased region" description="Low complexity" evidence="5">
    <location>
        <begin position="705"/>
        <end position="721"/>
    </location>
</feature>
<feature type="region of interest" description="Disordered" evidence="5">
    <location>
        <begin position="1500"/>
        <end position="1545"/>
    </location>
</feature>
<feature type="region of interest" description="Disordered" evidence="5">
    <location>
        <begin position="1848"/>
        <end position="1868"/>
    </location>
</feature>
<feature type="compositionally biased region" description="Polar residues" evidence="5">
    <location>
        <begin position="1080"/>
        <end position="1089"/>
    </location>
</feature>
<dbReference type="KEGG" id="hazt:108672111"/>
<feature type="region of interest" description="Disordered" evidence="5">
    <location>
        <begin position="649"/>
        <end position="721"/>
    </location>
</feature>
<sequence>MQALSSAKDAPESGYETTLLARPEPSTNFITEDLVPSMDSTSKMSVHSSREVTSAEVRDMALKRWLKSSSAAISSDEAERRKIEELSYKILSLADPEEESKDEANDREIYKAVFTSVAAYQIRKLQRKLRNGRVKRDEEMVCYKDLGCFRDDGAFDYLDVLPSPPEEINTKFLLFTRKNPEAAQIFDPNNATSMQASNFDAESLTKVIVHGFGSSCHRVWVREMRAALLTMVDVNLICVDWENGATVPNYMRAASNTRLVGRQVGRMVESLMKATNTSLDKFHLIGFSLGAHVSGHAGKKLKFKRISGLDPAGPLFENFPPSVRLDSSDAEFVDVIHTNADSLIRGGLGAYQAMGHVDFYPNGGRMQKGCTNLFVGGVSDILWPTEGDGRSLCNHRRGYKYFVESIAPVCRFPAFVCTDYDAFMQGDCFPCAGCGNMGYYSDKAEGRGQLYLVTRDSEPFCANQYKVSLKHSGGPPLLSAVSTYGRIDVTFIGADGINETIPLTRMPDEELKAGSSTVRILVPHPAITGITSVQLLYTAYDGWLSSGSKRWAIDKVSIMDSFGNIQSFCKLGVTLESGVPFVARLQPTACTPRFTPWRTIPPARPGLNVTPSPNTRTNATSGITIIEHNTVISTQGSNVSVIVPESSNKQEAGGAIRPKEPSFHSHLPTSEVSVNMGGNVQTNPPQSSVVISFPGSREPPSENHSPPFASPASAPSASSTFSISLPSAPSGTVYKFVPPHGAPDVAHTNLHWTYNYDDYFDYNHHVVHLNSTEYKPKLPPTLVVTSMPLPEDFGQSSSETVLRVSGNETHNNGSNLRDGPAPNLYPASMTEGMEESGYSYDNEDLDFEITTTMEDLMPGVVLRPNNFNASRSRVVIKVNETPAKLWGLTSLHNKAPASYAINSKNVTSQEIISVNLSSINSSSPRLDSPSGSMQSEDTHSNSQSINSESTATNVAKSELADQKAQLDESPYQFGYILQNGDVTGQTLLMLNRHNVNGHSSDNPLAAYMRDFVNKSEFPNGNDSGLGASGILYNSLVDGEVPMNERARALFPGSSNTNNANLQTSKRTNVSREKMKKDDASTASKGNINVPSPEMMAAGDGDSSIRPSPPIDRYISHGHDSYHNGPHHNIKFQHKGNDSERMPILSVNLRPPAAPNGFKDHSSDRGEHTTNAPVLSTTSAPSYLARLTAYFPQLFADQLASFTKDSPITEAPTQAVTDEIRSNTTISGLESQSNLTERIKGGKLVANTESMGSENPSSTTTTTESWFPYSWSYFSGRRSSEETEDDSFVHSEDENRAILPTINVQSAKHAAVSQGEIISSYTTHELPHPMPDAPNKHFNPLISFSLPQNTHFQVTENVAPGSDGGQLGTGTSQRRTEPPLGRRRIRNHHRYNQKGGKSSPSFRLLPKSIKIPKDLPPNYPFYQLNPLTALPTRLVAPPPLPSEQVFHRNSGDKELASVTDSAYQASEISYPRVLVGDHRSNVAIVQSLDPHKVSNFSSDVELKSQTGLSEKRNVIDTKSSNGSDVQNDADSINAKPANSSESRKERKLEIYDKTSIMKVPVSHDVTKAGRISQLKDVPQPDADLVSFDYRHERPLSNLPLVGHPNAEIASSNNGVISQPDLAGDFVGYALDPNPHYTSSDRGVRPVNAPDQSQLWQQEHQFDTGAKNGDLKQPNYKSGISVIYDTAPKHFGAHGVNHNVGPSLPNIPETSSFSDSSALLDEFVFVDSSYASLLPSPALPEPLVNFYHGANSNVNAQPNSQYSESYISGPSLSYKSFLTSPSELTSSEYSARFPPTFKGSRDPATMNQNLPKELTMHERLLEPHHSLPSTPVPINDEFDDSFSFGGRSLSTEHYPRGLPQNIYKSSGDTPHRIYESNTDVSGDFSGHRSPPLPAVEAAAGNIRENGMHSGGLTASDYRDPLFREASSSHFLTFGNNDRASGDGRSFSSLTPQTSVVDHVNSQHTIDGRIVSRLRSIAFQGPSVSEFQNFASVQNPNLDAGARGRGGISIQLDPPIVG</sequence>
<evidence type="ECO:0000256" key="3">
    <source>
        <dbReference type="ARBA" id="ARBA00022525"/>
    </source>
</evidence>
<evidence type="ECO:0000256" key="2">
    <source>
        <dbReference type="ARBA" id="ARBA00010701"/>
    </source>
</evidence>
<accession>A0A8B7NNG9</accession>
<dbReference type="CDD" id="cd00707">
    <property type="entry name" value="Pancreat_lipase_like"/>
    <property type="match status" value="1"/>
</dbReference>
<evidence type="ECO:0000256" key="5">
    <source>
        <dbReference type="SAM" id="MobiDB-lite"/>
    </source>
</evidence>
<feature type="compositionally biased region" description="Basic residues" evidence="5">
    <location>
        <begin position="1380"/>
        <end position="1391"/>
    </location>
</feature>
<feature type="region of interest" description="Disordered" evidence="5">
    <location>
        <begin position="1"/>
        <end position="54"/>
    </location>
</feature>
<feature type="compositionally biased region" description="Polar residues" evidence="5">
    <location>
        <begin position="667"/>
        <end position="690"/>
    </location>
</feature>
<feature type="compositionally biased region" description="Polar residues" evidence="5">
    <location>
        <begin position="38"/>
        <end position="47"/>
    </location>
</feature>
<dbReference type="GeneID" id="108672111"/>
<dbReference type="PANTHER" id="PTHR11610">
    <property type="entry name" value="LIPASE"/>
    <property type="match status" value="1"/>
</dbReference>
<dbReference type="Proteomes" id="UP000694843">
    <property type="component" value="Unplaced"/>
</dbReference>
<dbReference type="PANTHER" id="PTHR11610:SF186">
    <property type="entry name" value="FI22312P1"/>
    <property type="match status" value="1"/>
</dbReference>
<dbReference type="InterPro" id="IPR033906">
    <property type="entry name" value="Lipase_N"/>
</dbReference>
<comment type="similarity">
    <text evidence="2 4">Belongs to the AB hydrolase superfamily. Lipase family.</text>
</comment>
<dbReference type="InterPro" id="IPR013818">
    <property type="entry name" value="Lipase"/>
</dbReference>
<dbReference type="FunFam" id="3.40.50.1820:FF:000288">
    <property type="entry name" value="Pancreatic triacylglycerol lipase"/>
    <property type="match status" value="1"/>
</dbReference>
<evidence type="ECO:0000256" key="4">
    <source>
        <dbReference type="RuleBase" id="RU004262"/>
    </source>
</evidence>
<dbReference type="SUPFAM" id="SSF53474">
    <property type="entry name" value="alpha/beta-Hydrolases"/>
    <property type="match status" value="1"/>
</dbReference>
<feature type="compositionally biased region" description="Low complexity" evidence="5">
    <location>
        <begin position="919"/>
        <end position="932"/>
    </location>
</feature>
<feature type="compositionally biased region" description="Polar residues" evidence="5">
    <location>
        <begin position="940"/>
        <end position="955"/>
    </location>
</feature>
<feature type="compositionally biased region" description="Polar residues" evidence="5">
    <location>
        <begin position="1052"/>
        <end position="1067"/>
    </location>
</feature>
<dbReference type="GO" id="GO:0016042">
    <property type="term" value="P:lipid catabolic process"/>
    <property type="evidence" value="ECO:0007669"/>
    <property type="project" value="TreeGrafter"/>
</dbReference>